<dbReference type="Proteomes" id="UP000814140">
    <property type="component" value="Unassembled WGS sequence"/>
</dbReference>
<accession>A0ACB8SSQ0</accession>
<reference evidence="1" key="2">
    <citation type="journal article" date="2022" name="New Phytol.">
        <title>Evolutionary transition to the ectomycorrhizal habit in the genomes of a hyperdiverse lineage of mushroom-forming fungi.</title>
        <authorList>
            <person name="Looney B."/>
            <person name="Miyauchi S."/>
            <person name="Morin E."/>
            <person name="Drula E."/>
            <person name="Courty P.E."/>
            <person name="Kohler A."/>
            <person name="Kuo A."/>
            <person name="LaButti K."/>
            <person name="Pangilinan J."/>
            <person name="Lipzen A."/>
            <person name="Riley R."/>
            <person name="Andreopoulos W."/>
            <person name="He G."/>
            <person name="Johnson J."/>
            <person name="Nolan M."/>
            <person name="Tritt A."/>
            <person name="Barry K.W."/>
            <person name="Grigoriev I.V."/>
            <person name="Nagy L.G."/>
            <person name="Hibbett D."/>
            <person name="Henrissat B."/>
            <person name="Matheny P.B."/>
            <person name="Labbe J."/>
            <person name="Martin F.M."/>
        </authorList>
    </citation>
    <scope>NUCLEOTIDE SEQUENCE</scope>
    <source>
        <strain evidence="1">HHB10654</strain>
    </source>
</reference>
<evidence type="ECO:0000313" key="2">
    <source>
        <dbReference type="Proteomes" id="UP000814140"/>
    </source>
</evidence>
<keyword evidence="2" id="KW-1185">Reference proteome</keyword>
<sequence>MSLTKEPSGSSVDPAGQVEEGKLARGTRRNLAFWMVFVAGMSCDFLTAMDMTAISTALPTIAERLDGVDFIWAGSAYSLTSTAIIPMCGGLVSVFGRKPILLGSIVLFALGSALCGGAQNMNMLISGRAIQGFGGGGCMAATDVIYADLIPLPERGRFLGITASVWALAAAIGPTIAGAVTSSGSWRWLFFLNVPVCAISIVMVVTFLRVKALPHESFTSKMVKMDWIGNIVIIASTVSITWALMRGGLYLSWGSAEVLVPLCVGIAGIASFFVIEILWVSEPTIPWTVVANRTSFSGYIATFLHGIVAMALLYYLPVYYQAVQLASPIGSSVDDLGMSFTVAPAAILCGASIQVLRRYRLQNYIGWIFMIVGLWMLTLLDTESSRAKYIGFPTILTVGTGMIWISTSFPILSPLPYSNNARALCFFTYVRFFAQGWGVAIGGAILQSSLRKTLPASFDAQFPLRVPLAYAAIPKIRALDPELQSLVREAFASSLQLLWKVMIGLAGAGLMSILLMEELPMKTDLDEQWGLQEGTVANLDEESRVTVTVD</sequence>
<organism evidence="1 2">
    <name type="scientific">Artomyces pyxidatus</name>
    <dbReference type="NCBI Taxonomy" id="48021"/>
    <lineage>
        <taxon>Eukaryota</taxon>
        <taxon>Fungi</taxon>
        <taxon>Dikarya</taxon>
        <taxon>Basidiomycota</taxon>
        <taxon>Agaricomycotina</taxon>
        <taxon>Agaricomycetes</taxon>
        <taxon>Russulales</taxon>
        <taxon>Auriscalpiaceae</taxon>
        <taxon>Artomyces</taxon>
    </lineage>
</organism>
<reference evidence="1" key="1">
    <citation type="submission" date="2021-03" db="EMBL/GenBank/DDBJ databases">
        <authorList>
            <consortium name="DOE Joint Genome Institute"/>
            <person name="Ahrendt S."/>
            <person name="Looney B.P."/>
            <person name="Miyauchi S."/>
            <person name="Morin E."/>
            <person name="Drula E."/>
            <person name="Courty P.E."/>
            <person name="Chicoki N."/>
            <person name="Fauchery L."/>
            <person name="Kohler A."/>
            <person name="Kuo A."/>
            <person name="Labutti K."/>
            <person name="Pangilinan J."/>
            <person name="Lipzen A."/>
            <person name="Riley R."/>
            <person name="Andreopoulos W."/>
            <person name="He G."/>
            <person name="Johnson J."/>
            <person name="Barry K.W."/>
            <person name="Grigoriev I.V."/>
            <person name="Nagy L."/>
            <person name="Hibbett D."/>
            <person name="Henrissat B."/>
            <person name="Matheny P.B."/>
            <person name="Labbe J."/>
            <person name="Martin F."/>
        </authorList>
    </citation>
    <scope>NUCLEOTIDE SEQUENCE</scope>
    <source>
        <strain evidence="1">HHB10654</strain>
    </source>
</reference>
<evidence type="ECO:0000313" key="1">
    <source>
        <dbReference type="EMBL" id="KAI0058831.1"/>
    </source>
</evidence>
<dbReference type="EMBL" id="MU277231">
    <property type="protein sequence ID" value="KAI0058831.1"/>
    <property type="molecule type" value="Genomic_DNA"/>
</dbReference>
<protein>
    <submittedName>
        <fullName evidence="1">Iron permease</fullName>
    </submittedName>
</protein>
<gene>
    <name evidence="1" type="ORF">BV25DRAFT_1918940</name>
</gene>
<proteinExistence type="predicted"/>
<name>A0ACB8SSQ0_9AGAM</name>
<comment type="caution">
    <text evidence="1">The sequence shown here is derived from an EMBL/GenBank/DDBJ whole genome shotgun (WGS) entry which is preliminary data.</text>
</comment>